<dbReference type="PIRSF" id="PIRSF005897">
    <property type="entry name" value="RR_PatA"/>
    <property type="match status" value="1"/>
</dbReference>
<evidence type="ECO:0000313" key="4">
    <source>
        <dbReference type="EMBL" id="RUT12533.1"/>
    </source>
</evidence>
<dbReference type="Proteomes" id="UP000282574">
    <property type="component" value="Unassembled WGS sequence"/>
</dbReference>
<dbReference type="InterPro" id="IPR001789">
    <property type="entry name" value="Sig_transdc_resp-reg_receiver"/>
</dbReference>
<protein>
    <submittedName>
        <fullName evidence="4">Two-component system response regulator</fullName>
    </submittedName>
</protein>
<dbReference type="Pfam" id="PF14332">
    <property type="entry name" value="DUF4388"/>
    <property type="match status" value="1"/>
</dbReference>
<dbReference type="PROSITE" id="PS50110">
    <property type="entry name" value="RESPONSE_REGULATORY"/>
    <property type="match status" value="1"/>
</dbReference>
<name>A0AB37UMF8_9CYAN</name>
<evidence type="ECO:0000256" key="1">
    <source>
        <dbReference type="ARBA" id="ARBA00022553"/>
    </source>
</evidence>
<dbReference type="InterPro" id="IPR025497">
    <property type="entry name" value="PatA-like_N"/>
</dbReference>
<accession>A0AB37UMF8</accession>
<dbReference type="RefSeq" id="WP_106168700.1">
    <property type="nucleotide sequence ID" value="NZ_JAVKZF010000007.1"/>
</dbReference>
<dbReference type="PANTHER" id="PTHR44591">
    <property type="entry name" value="STRESS RESPONSE REGULATOR PROTEIN 1"/>
    <property type="match status" value="1"/>
</dbReference>
<sequence>MNNSILEKSVDALLTRRNDAPLIRDFTPSKQVELFETLKQLRFNGQLILTNSCGRKWILHVHRGLIIYATGGEHPVRRWRRHLATYLPQISSDRSLSNESWENQLAATSIEGSSVCWQYQLLTSWLERQQITPEQMARFAWSVIIEVLFDVTQAVQVAYELKPSSSKLNPVVAIDAAQAIAEVERLWQAWQANRLNYSPNSAPVIKQSAELQHSISAPAYQALSQLLDGQHTLRDIAAQMQRDVNSALRSLLPYIQSGFVELINIPDLTAPVLSSPTPHDTQAPSIACVDDSPWVCHIMEKVMTTANYRFVGVNDALRAIGVLLAIKPDLIFLDLMMPNINGYELCSRLRQLSCFQHTPIVILTGNDGIIDRVRAKIVGSSDFLGKPIDPDRVIGAIHKHLKHSV</sequence>
<gene>
    <name evidence="4" type="ORF">DSM107010_21250</name>
</gene>
<evidence type="ECO:0000256" key="2">
    <source>
        <dbReference type="PROSITE-ProRule" id="PRU00169"/>
    </source>
</evidence>
<reference evidence="4 5" key="1">
    <citation type="journal article" date="2019" name="Genome Biol. Evol.">
        <title>Day and night: Metabolic profiles and evolutionary relationships of six axenic non-marine cyanobacteria.</title>
        <authorList>
            <person name="Will S.E."/>
            <person name="Henke P."/>
            <person name="Boedeker C."/>
            <person name="Huang S."/>
            <person name="Brinkmann H."/>
            <person name="Rohde M."/>
            <person name="Jarek M."/>
            <person name="Friedl T."/>
            <person name="Seufert S."/>
            <person name="Schumacher M."/>
            <person name="Overmann J."/>
            <person name="Neumann-Schaal M."/>
            <person name="Petersen J."/>
        </authorList>
    </citation>
    <scope>NUCLEOTIDE SEQUENCE [LARGE SCALE GENOMIC DNA]</scope>
    <source>
        <strain evidence="4 5">SAG 39.79</strain>
    </source>
</reference>
<comment type="caution">
    <text evidence="4">The sequence shown here is derived from an EMBL/GenBank/DDBJ whole genome shotgun (WGS) entry which is preliminary data.</text>
</comment>
<evidence type="ECO:0000259" key="3">
    <source>
        <dbReference type="PROSITE" id="PS50110"/>
    </source>
</evidence>
<feature type="modified residue" description="4-aspartylphosphate" evidence="2">
    <location>
        <position position="334"/>
    </location>
</feature>
<organism evidence="4 5">
    <name type="scientific">Chroococcidiopsis cubana SAG 39.79</name>
    <dbReference type="NCBI Taxonomy" id="388085"/>
    <lineage>
        <taxon>Bacteria</taxon>
        <taxon>Bacillati</taxon>
        <taxon>Cyanobacteriota</taxon>
        <taxon>Cyanophyceae</taxon>
        <taxon>Chroococcidiopsidales</taxon>
        <taxon>Chroococcidiopsidaceae</taxon>
        <taxon>Chroococcidiopsis</taxon>
    </lineage>
</organism>
<feature type="domain" description="Response regulatory" evidence="3">
    <location>
        <begin position="285"/>
        <end position="401"/>
    </location>
</feature>
<dbReference type="InterPro" id="IPR024186">
    <property type="entry name" value="Sig_transdc_resp-reg_PatA"/>
</dbReference>
<dbReference type="AlphaFoldDB" id="A0AB37UMF8"/>
<dbReference type="EMBL" id="RSCK01000013">
    <property type="protein sequence ID" value="RUT12533.1"/>
    <property type="molecule type" value="Genomic_DNA"/>
</dbReference>
<dbReference type="InterPro" id="IPR011006">
    <property type="entry name" value="CheY-like_superfamily"/>
</dbReference>
<dbReference type="SMART" id="SM00448">
    <property type="entry name" value="REC"/>
    <property type="match status" value="1"/>
</dbReference>
<keyword evidence="1 2" id="KW-0597">Phosphoprotein</keyword>
<dbReference type="SUPFAM" id="SSF52172">
    <property type="entry name" value="CheY-like"/>
    <property type="match status" value="1"/>
</dbReference>
<dbReference type="PANTHER" id="PTHR44591:SF23">
    <property type="entry name" value="CHEY SUBFAMILY"/>
    <property type="match status" value="1"/>
</dbReference>
<dbReference type="Gene3D" id="3.40.50.2300">
    <property type="match status" value="1"/>
</dbReference>
<dbReference type="InterPro" id="IPR050595">
    <property type="entry name" value="Bact_response_regulator"/>
</dbReference>
<evidence type="ECO:0000313" key="5">
    <source>
        <dbReference type="Proteomes" id="UP000282574"/>
    </source>
</evidence>
<proteinExistence type="predicted"/>
<keyword evidence="5" id="KW-1185">Reference proteome</keyword>
<dbReference type="GO" id="GO:0000160">
    <property type="term" value="P:phosphorelay signal transduction system"/>
    <property type="evidence" value="ECO:0007669"/>
    <property type="project" value="InterPro"/>
</dbReference>
<dbReference type="Pfam" id="PF00072">
    <property type="entry name" value="Response_reg"/>
    <property type="match status" value="1"/>
</dbReference>